<organism evidence="5 6">
    <name type="scientific">Poriferisphaera corsica</name>
    <dbReference type="NCBI Taxonomy" id="2528020"/>
    <lineage>
        <taxon>Bacteria</taxon>
        <taxon>Pseudomonadati</taxon>
        <taxon>Planctomycetota</taxon>
        <taxon>Phycisphaerae</taxon>
        <taxon>Phycisphaerales</taxon>
        <taxon>Phycisphaeraceae</taxon>
        <taxon>Poriferisphaera</taxon>
    </lineage>
</organism>
<dbReference type="InterPro" id="IPR011330">
    <property type="entry name" value="Glyco_hydro/deAcase_b/a-brl"/>
</dbReference>
<reference evidence="5 6" key="1">
    <citation type="submission" date="2019-02" db="EMBL/GenBank/DDBJ databases">
        <title>Deep-cultivation of Planctomycetes and their phenomic and genomic characterization uncovers novel biology.</title>
        <authorList>
            <person name="Wiegand S."/>
            <person name="Jogler M."/>
            <person name="Boedeker C."/>
            <person name="Pinto D."/>
            <person name="Vollmers J."/>
            <person name="Rivas-Marin E."/>
            <person name="Kohn T."/>
            <person name="Peeters S.H."/>
            <person name="Heuer A."/>
            <person name="Rast P."/>
            <person name="Oberbeckmann S."/>
            <person name="Bunk B."/>
            <person name="Jeske O."/>
            <person name="Meyerdierks A."/>
            <person name="Storesund J.E."/>
            <person name="Kallscheuer N."/>
            <person name="Luecker S."/>
            <person name="Lage O.M."/>
            <person name="Pohl T."/>
            <person name="Merkel B.J."/>
            <person name="Hornburger P."/>
            <person name="Mueller R.-W."/>
            <person name="Bruemmer F."/>
            <person name="Labrenz M."/>
            <person name="Spormann A.M."/>
            <person name="Op den Camp H."/>
            <person name="Overmann J."/>
            <person name="Amann R."/>
            <person name="Jetten M.S.M."/>
            <person name="Mascher T."/>
            <person name="Medema M.H."/>
            <person name="Devos D.P."/>
            <person name="Kaster A.-K."/>
            <person name="Ovreas L."/>
            <person name="Rohde M."/>
            <person name="Galperin M.Y."/>
            <person name="Jogler C."/>
        </authorList>
    </citation>
    <scope>NUCLEOTIDE SEQUENCE [LARGE SCALE GENOMIC DNA]</scope>
    <source>
        <strain evidence="5 6">KS4</strain>
    </source>
</reference>
<keyword evidence="6" id="KW-1185">Reference proteome</keyword>
<keyword evidence="5" id="KW-0378">Hydrolase</keyword>
<dbReference type="EC" id="3.5.1.-" evidence="5"/>
<dbReference type="EMBL" id="CP036425">
    <property type="protein sequence ID" value="QDU33154.1"/>
    <property type="molecule type" value="Genomic_DNA"/>
</dbReference>
<name>A0A517YSF4_9BACT</name>
<dbReference type="PROSITE" id="PS51677">
    <property type="entry name" value="NODB"/>
    <property type="match status" value="1"/>
</dbReference>
<dbReference type="Gene3D" id="3.20.20.370">
    <property type="entry name" value="Glycoside hydrolase/deacetylase"/>
    <property type="match status" value="1"/>
</dbReference>
<dbReference type="GO" id="GO:0005975">
    <property type="term" value="P:carbohydrate metabolic process"/>
    <property type="evidence" value="ECO:0007669"/>
    <property type="project" value="InterPro"/>
</dbReference>
<feature type="domain" description="NodB homology" evidence="4">
    <location>
        <begin position="108"/>
        <end position="280"/>
    </location>
</feature>
<dbReference type="InterPro" id="IPR002509">
    <property type="entry name" value="NODB_dom"/>
</dbReference>
<sequence length="280" mass="31973" precursor="true">MLKYTPCICILLLSITLLPLLSCQSTQPASPSTQIQKPTTYAPKHQDPIPLLVYHHFCETEAGVVSGATRTIANFKIDMQYLKEQGYTAVSYQDVMNHYDQGTPLPPKPYVMRFDDGYLSNYTLAFPVMQQYNAKATICVIGVHVGKSKNVIPRFTWAQAREMINTGLVSIQSHTYDLHKPDPQGVTRFENESTQEYKFRLRKDFLKINTLIEYNLGYKPYLLAFPNRVCNPIAQQVAQDCGYTFTTARPETIPQQTSNQKYNLKRYSIYSNSKLSDLLN</sequence>
<dbReference type="GO" id="GO:0005576">
    <property type="term" value="C:extracellular region"/>
    <property type="evidence" value="ECO:0007669"/>
    <property type="project" value="UniProtKB-SubCell"/>
</dbReference>
<protein>
    <submittedName>
        <fullName evidence="5">Poly-beta-1,6-N-acetyl-D-glucosamine N-deacetylase</fullName>
        <ecNumber evidence="5">3.5.1.-</ecNumber>
    </submittedName>
</protein>
<dbReference type="InterPro" id="IPR051398">
    <property type="entry name" value="Polysacch_Deacetylase"/>
</dbReference>
<dbReference type="OrthoDB" id="9778320at2"/>
<dbReference type="Pfam" id="PF01522">
    <property type="entry name" value="Polysacc_deac_1"/>
    <property type="match status" value="1"/>
</dbReference>
<dbReference type="SUPFAM" id="SSF88713">
    <property type="entry name" value="Glycoside hydrolase/deacetylase"/>
    <property type="match status" value="1"/>
</dbReference>
<proteinExistence type="predicted"/>
<comment type="subcellular location">
    <subcellularLocation>
        <location evidence="1">Secreted</location>
    </subcellularLocation>
</comment>
<evidence type="ECO:0000313" key="5">
    <source>
        <dbReference type="EMBL" id="QDU33154.1"/>
    </source>
</evidence>
<dbReference type="PANTHER" id="PTHR34216:SF3">
    <property type="entry name" value="POLY-BETA-1,6-N-ACETYL-D-GLUCOSAMINE N-DEACETYLASE"/>
    <property type="match status" value="1"/>
</dbReference>
<dbReference type="RefSeq" id="WP_145075822.1">
    <property type="nucleotide sequence ID" value="NZ_CP036425.1"/>
</dbReference>
<dbReference type="PANTHER" id="PTHR34216">
    <property type="match status" value="1"/>
</dbReference>
<evidence type="ECO:0000259" key="4">
    <source>
        <dbReference type="PROSITE" id="PS51677"/>
    </source>
</evidence>
<dbReference type="GO" id="GO:0016810">
    <property type="term" value="F:hydrolase activity, acting on carbon-nitrogen (but not peptide) bonds"/>
    <property type="evidence" value="ECO:0007669"/>
    <property type="project" value="InterPro"/>
</dbReference>
<dbReference type="KEGG" id="pcor:KS4_11990"/>
<evidence type="ECO:0000256" key="1">
    <source>
        <dbReference type="ARBA" id="ARBA00004613"/>
    </source>
</evidence>
<dbReference type="AlphaFoldDB" id="A0A517YSF4"/>
<keyword evidence="2 3" id="KW-0732">Signal</keyword>
<gene>
    <name evidence="5" type="primary">pgaB_2</name>
    <name evidence="5" type="ORF">KS4_11990</name>
</gene>
<accession>A0A517YSF4</accession>
<evidence type="ECO:0000256" key="3">
    <source>
        <dbReference type="SAM" id="SignalP"/>
    </source>
</evidence>
<evidence type="ECO:0000313" key="6">
    <source>
        <dbReference type="Proteomes" id="UP000317369"/>
    </source>
</evidence>
<dbReference type="Proteomes" id="UP000317369">
    <property type="component" value="Chromosome"/>
</dbReference>
<feature type="signal peptide" evidence="3">
    <location>
        <begin position="1"/>
        <end position="28"/>
    </location>
</feature>
<evidence type="ECO:0000256" key="2">
    <source>
        <dbReference type="ARBA" id="ARBA00022729"/>
    </source>
</evidence>
<feature type="chain" id="PRO_5021749233" evidence="3">
    <location>
        <begin position="29"/>
        <end position="280"/>
    </location>
</feature>